<keyword evidence="4" id="KW-1134">Transmembrane beta strand</keyword>
<dbReference type="SUPFAM" id="SSF56935">
    <property type="entry name" value="Porins"/>
    <property type="match status" value="1"/>
</dbReference>
<evidence type="ECO:0000256" key="6">
    <source>
        <dbReference type="ARBA" id="ARBA00022729"/>
    </source>
</evidence>
<evidence type="ECO:0000256" key="2">
    <source>
        <dbReference type="ARBA" id="ARBA00011233"/>
    </source>
</evidence>
<protein>
    <submittedName>
        <fullName evidence="13">Porin</fullName>
    </submittedName>
</protein>
<evidence type="ECO:0000256" key="10">
    <source>
        <dbReference type="ARBA" id="ARBA00023237"/>
    </source>
</evidence>
<keyword evidence="6 11" id="KW-0732">Signal</keyword>
<comment type="subcellular location">
    <subcellularLocation>
        <location evidence="1">Cell outer membrane</location>
        <topology evidence="1">Multi-pass membrane protein</topology>
    </subcellularLocation>
</comment>
<dbReference type="PANTHER" id="PTHR34501">
    <property type="entry name" value="PROTEIN YDDL-RELATED"/>
    <property type="match status" value="1"/>
</dbReference>
<evidence type="ECO:0000313" key="13">
    <source>
        <dbReference type="EMBL" id="MYM90523.1"/>
    </source>
</evidence>
<dbReference type="EMBL" id="WWCW01000125">
    <property type="protein sequence ID" value="MYM90523.1"/>
    <property type="molecule type" value="Genomic_DNA"/>
</dbReference>
<feature type="domain" description="Porin" evidence="12">
    <location>
        <begin position="7"/>
        <end position="308"/>
    </location>
</feature>
<sequence length="330" mass="34418">MKNHIIAHAVLLACCTHASAQSGLTLYGTMDGGMRHQSNANAAGDSVTRVDGGISFANRWGLRGSEDLGGGMRANVLLEGEFAGDTGALPADGRLFGRTASVGISGPWGALDAGRLYTVAFRTVCVYDPLRSHFPGVIPTLNLATAGTRNDNAVQYTGVLDGLTVRAEYAAGELPGASVNGSERAAGAAYVAGPFSAAGAYTRRVNASGQASRYGTAGGAWEAGHWRVGFGYETNTAEGAAFDTKNRSVFGGVAYMLSPLWMANLVYYDYRRSGAPTVAGSRKVLMGALTYLLSRRTELYGEIDLNRLSGKLVTARESATGVAAGVAHKF</sequence>
<evidence type="ECO:0000256" key="3">
    <source>
        <dbReference type="ARBA" id="ARBA00022448"/>
    </source>
</evidence>
<dbReference type="Gene3D" id="2.40.160.10">
    <property type="entry name" value="Porin"/>
    <property type="match status" value="1"/>
</dbReference>
<evidence type="ECO:0000256" key="5">
    <source>
        <dbReference type="ARBA" id="ARBA00022692"/>
    </source>
</evidence>
<dbReference type="InterPro" id="IPR050298">
    <property type="entry name" value="Gram-neg_bact_OMP"/>
</dbReference>
<evidence type="ECO:0000256" key="11">
    <source>
        <dbReference type="SAM" id="SignalP"/>
    </source>
</evidence>
<comment type="subunit">
    <text evidence="2">Homotrimer.</text>
</comment>
<gene>
    <name evidence="13" type="ORF">GTP91_25540</name>
</gene>
<feature type="signal peptide" evidence="11">
    <location>
        <begin position="1"/>
        <end position="20"/>
    </location>
</feature>
<dbReference type="Proteomes" id="UP000470302">
    <property type="component" value="Unassembled WGS sequence"/>
</dbReference>
<keyword evidence="3" id="KW-0813">Transport</keyword>
<dbReference type="GO" id="GO:0006811">
    <property type="term" value="P:monoatomic ion transport"/>
    <property type="evidence" value="ECO:0007669"/>
    <property type="project" value="UniProtKB-KW"/>
</dbReference>
<dbReference type="AlphaFoldDB" id="A0A845G747"/>
<accession>A0A845G747</accession>
<dbReference type="GO" id="GO:0015288">
    <property type="term" value="F:porin activity"/>
    <property type="evidence" value="ECO:0007669"/>
    <property type="project" value="UniProtKB-KW"/>
</dbReference>
<evidence type="ECO:0000256" key="9">
    <source>
        <dbReference type="ARBA" id="ARBA00023136"/>
    </source>
</evidence>
<dbReference type="GO" id="GO:0046930">
    <property type="term" value="C:pore complex"/>
    <property type="evidence" value="ECO:0007669"/>
    <property type="project" value="UniProtKB-KW"/>
</dbReference>
<evidence type="ECO:0000256" key="7">
    <source>
        <dbReference type="ARBA" id="ARBA00023065"/>
    </source>
</evidence>
<evidence type="ECO:0000256" key="4">
    <source>
        <dbReference type="ARBA" id="ARBA00022452"/>
    </source>
</evidence>
<keyword evidence="7" id="KW-0406">Ion transport</keyword>
<dbReference type="RefSeq" id="WP_161099306.1">
    <property type="nucleotide sequence ID" value="NZ_WWCW01000125.1"/>
</dbReference>
<keyword evidence="10" id="KW-0998">Cell outer membrane</keyword>
<evidence type="ECO:0000256" key="1">
    <source>
        <dbReference type="ARBA" id="ARBA00004571"/>
    </source>
</evidence>
<dbReference type="GO" id="GO:0009279">
    <property type="term" value="C:cell outer membrane"/>
    <property type="evidence" value="ECO:0007669"/>
    <property type="project" value="UniProtKB-SubCell"/>
</dbReference>
<dbReference type="CDD" id="cd00342">
    <property type="entry name" value="gram_neg_porins"/>
    <property type="match status" value="1"/>
</dbReference>
<evidence type="ECO:0000313" key="14">
    <source>
        <dbReference type="Proteomes" id="UP000470302"/>
    </source>
</evidence>
<proteinExistence type="predicted"/>
<dbReference type="PANTHER" id="PTHR34501:SF9">
    <property type="entry name" value="MAJOR OUTER MEMBRANE PROTEIN P.IA"/>
    <property type="match status" value="1"/>
</dbReference>
<feature type="chain" id="PRO_5032422361" evidence="11">
    <location>
        <begin position="21"/>
        <end position="330"/>
    </location>
</feature>
<name>A0A845G747_9BURK</name>
<organism evidence="13 14">
    <name type="scientific">Duganella vulcania</name>
    <dbReference type="NCBI Taxonomy" id="2692166"/>
    <lineage>
        <taxon>Bacteria</taxon>
        <taxon>Pseudomonadati</taxon>
        <taxon>Pseudomonadota</taxon>
        <taxon>Betaproteobacteria</taxon>
        <taxon>Burkholderiales</taxon>
        <taxon>Oxalobacteraceae</taxon>
        <taxon>Telluria group</taxon>
        <taxon>Duganella</taxon>
    </lineage>
</organism>
<comment type="caution">
    <text evidence="13">The sequence shown here is derived from an EMBL/GenBank/DDBJ whole genome shotgun (WGS) entry which is preliminary data.</text>
</comment>
<keyword evidence="8" id="KW-0626">Porin</keyword>
<keyword evidence="9" id="KW-0472">Membrane</keyword>
<dbReference type="InterPro" id="IPR033900">
    <property type="entry name" value="Gram_neg_porin_domain"/>
</dbReference>
<evidence type="ECO:0000259" key="12">
    <source>
        <dbReference type="Pfam" id="PF13609"/>
    </source>
</evidence>
<keyword evidence="5" id="KW-0812">Transmembrane</keyword>
<dbReference type="InterPro" id="IPR023614">
    <property type="entry name" value="Porin_dom_sf"/>
</dbReference>
<dbReference type="Pfam" id="PF13609">
    <property type="entry name" value="Porin_4"/>
    <property type="match status" value="1"/>
</dbReference>
<reference evidence="13 14" key="1">
    <citation type="submission" date="2020-01" db="EMBL/GenBank/DDBJ databases">
        <title>Novel species isolated from a subtropical stream in China.</title>
        <authorList>
            <person name="Lu H."/>
        </authorList>
    </citation>
    <scope>NUCLEOTIDE SEQUENCE [LARGE SCALE GENOMIC DNA]</scope>
    <source>
        <strain evidence="13 14">FT82W</strain>
    </source>
</reference>
<evidence type="ECO:0000256" key="8">
    <source>
        <dbReference type="ARBA" id="ARBA00023114"/>
    </source>
</evidence>